<evidence type="ECO:0000313" key="3">
    <source>
        <dbReference type="Proteomes" id="UP000838756"/>
    </source>
</evidence>
<organism evidence="2 3">
    <name type="scientific">Pararge aegeria aegeria</name>
    <dbReference type="NCBI Taxonomy" id="348720"/>
    <lineage>
        <taxon>Eukaryota</taxon>
        <taxon>Metazoa</taxon>
        <taxon>Ecdysozoa</taxon>
        <taxon>Arthropoda</taxon>
        <taxon>Hexapoda</taxon>
        <taxon>Insecta</taxon>
        <taxon>Pterygota</taxon>
        <taxon>Neoptera</taxon>
        <taxon>Endopterygota</taxon>
        <taxon>Lepidoptera</taxon>
        <taxon>Glossata</taxon>
        <taxon>Ditrysia</taxon>
        <taxon>Papilionoidea</taxon>
        <taxon>Nymphalidae</taxon>
        <taxon>Satyrinae</taxon>
        <taxon>Satyrini</taxon>
        <taxon>Parargina</taxon>
        <taxon>Pararge</taxon>
    </lineage>
</organism>
<proteinExistence type="predicted"/>
<dbReference type="AlphaFoldDB" id="A0A8S4RUR0"/>
<evidence type="ECO:0000256" key="1">
    <source>
        <dbReference type="SAM" id="MobiDB-lite"/>
    </source>
</evidence>
<gene>
    <name evidence="2" type="primary">jg15552</name>
    <name evidence="2" type="ORF">PAEG_LOCUS17792</name>
</gene>
<feature type="region of interest" description="Disordered" evidence="1">
    <location>
        <begin position="1"/>
        <end position="27"/>
    </location>
</feature>
<dbReference type="Proteomes" id="UP000838756">
    <property type="component" value="Unassembled WGS sequence"/>
</dbReference>
<keyword evidence="3" id="KW-1185">Reference proteome</keyword>
<name>A0A8S4RUR0_9NEOP</name>
<reference evidence="2" key="1">
    <citation type="submission" date="2022-03" db="EMBL/GenBank/DDBJ databases">
        <authorList>
            <person name="Lindestad O."/>
        </authorList>
    </citation>
    <scope>NUCLEOTIDE SEQUENCE</scope>
</reference>
<evidence type="ECO:0000313" key="2">
    <source>
        <dbReference type="EMBL" id="CAH2241352.1"/>
    </source>
</evidence>
<feature type="region of interest" description="Disordered" evidence="1">
    <location>
        <begin position="64"/>
        <end position="86"/>
    </location>
</feature>
<sequence>MCSVPVNRARRFSIGRGPGQSYRHSSTSREAEVAMGCAHTSENGWTLGSQGAGMELVSAALIDPQRGGRRHEARHREPLDTNGTKP</sequence>
<dbReference type="EMBL" id="CAKXAJ010025576">
    <property type="protein sequence ID" value="CAH2241352.1"/>
    <property type="molecule type" value="Genomic_DNA"/>
</dbReference>
<comment type="caution">
    <text evidence="2">The sequence shown here is derived from an EMBL/GenBank/DDBJ whole genome shotgun (WGS) entry which is preliminary data.</text>
</comment>
<accession>A0A8S4RUR0</accession>
<protein>
    <submittedName>
        <fullName evidence="2">Jg15552 protein</fullName>
    </submittedName>
</protein>